<feature type="non-terminal residue" evidence="3">
    <location>
        <position position="1"/>
    </location>
</feature>
<feature type="domain" description="Peptidase M16 C-terminal" evidence="1">
    <location>
        <begin position="4"/>
        <end position="60"/>
    </location>
</feature>
<evidence type="ECO:0000313" key="2">
    <source>
        <dbReference type="Proteomes" id="UP000189704"/>
    </source>
</evidence>
<dbReference type="RefSeq" id="XP_021569968.1">
    <property type="nucleotide sequence ID" value="XM_021714293.1"/>
</dbReference>
<dbReference type="PANTHER" id="PTHR11851">
    <property type="entry name" value="METALLOPROTEASE"/>
    <property type="match status" value="1"/>
</dbReference>
<sequence length="106" mass="11757">FIVFQVSAFNACYSDSGLFGIYTVSQAAAAGDVIKAAYNQVKTIAQGNLSSTDFEAAKLQRSLFLARSQWQRVEIWDIHLLLMNCNPEAHVKGERLTFSHSRAANM</sequence>
<accession>A0A3Q0E7I1</accession>
<evidence type="ECO:0000313" key="3">
    <source>
        <dbReference type="RefSeq" id="XP_021569968.1"/>
    </source>
</evidence>
<reference evidence="3" key="1">
    <citation type="submission" date="2025-08" db="UniProtKB">
        <authorList>
            <consortium name="RefSeq"/>
        </authorList>
    </citation>
    <scope>IDENTIFICATION</scope>
</reference>
<dbReference type="GO" id="GO:0046872">
    <property type="term" value="F:metal ion binding"/>
    <property type="evidence" value="ECO:0007669"/>
    <property type="project" value="InterPro"/>
</dbReference>
<proteinExistence type="predicted"/>
<dbReference type="KEGG" id="csyr:103264128"/>
<dbReference type="InterPro" id="IPR011249">
    <property type="entry name" value="Metalloenz_LuxS/M16"/>
</dbReference>
<name>A0A3Q0E7I1_CARSF</name>
<dbReference type="GO" id="GO:0005739">
    <property type="term" value="C:mitochondrion"/>
    <property type="evidence" value="ECO:0007669"/>
    <property type="project" value="TreeGrafter"/>
</dbReference>
<dbReference type="PANTHER" id="PTHR11851:SF226">
    <property type="entry name" value="CYTOCHROME B-C1 COMPLEX SUBUNIT 2, MITOCHONDRIAL"/>
    <property type="match status" value="1"/>
</dbReference>
<keyword evidence="2" id="KW-1185">Reference proteome</keyword>
<evidence type="ECO:0000259" key="1">
    <source>
        <dbReference type="Pfam" id="PF05193"/>
    </source>
</evidence>
<dbReference type="AlphaFoldDB" id="A0A3Q0E7I1"/>
<dbReference type="InterPro" id="IPR050361">
    <property type="entry name" value="MPP/UQCRC_Complex"/>
</dbReference>
<dbReference type="Pfam" id="PF05193">
    <property type="entry name" value="Peptidase_M16_C"/>
    <property type="match status" value="1"/>
</dbReference>
<dbReference type="GeneID" id="103264128"/>
<dbReference type="SUPFAM" id="SSF63411">
    <property type="entry name" value="LuxS/MPP-like metallohydrolase"/>
    <property type="match status" value="1"/>
</dbReference>
<organism evidence="2 3">
    <name type="scientific">Carlito syrichta</name>
    <name type="common">Philippine tarsier</name>
    <name type="synonym">Tarsius syrichta</name>
    <dbReference type="NCBI Taxonomy" id="1868482"/>
    <lineage>
        <taxon>Eukaryota</taxon>
        <taxon>Metazoa</taxon>
        <taxon>Chordata</taxon>
        <taxon>Craniata</taxon>
        <taxon>Vertebrata</taxon>
        <taxon>Euteleostomi</taxon>
        <taxon>Mammalia</taxon>
        <taxon>Eutheria</taxon>
        <taxon>Euarchontoglires</taxon>
        <taxon>Primates</taxon>
        <taxon>Haplorrhini</taxon>
        <taxon>Tarsiiformes</taxon>
        <taxon>Tarsiidae</taxon>
        <taxon>Carlito</taxon>
    </lineage>
</organism>
<dbReference type="InterPro" id="IPR007863">
    <property type="entry name" value="Peptidase_M16_C"/>
</dbReference>
<dbReference type="Proteomes" id="UP000189704">
    <property type="component" value="Unplaced"/>
</dbReference>
<dbReference type="Gene3D" id="3.30.830.10">
    <property type="entry name" value="Metalloenzyme, LuxS/M16 peptidase-like"/>
    <property type="match status" value="1"/>
</dbReference>
<dbReference type="OrthoDB" id="6369905at2759"/>
<protein>
    <submittedName>
        <fullName evidence="3">Cytochrome b-c1 complex subunit 2, mitochondrial</fullName>
    </submittedName>
</protein>
<gene>
    <name evidence="3" type="primary">LOC103264128</name>
</gene>